<organism evidence="20 21">
    <name type="scientific">Canis lupus familiaris</name>
    <name type="common">Dog</name>
    <name type="synonym">Canis familiaris</name>
    <dbReference type="NCBI Taxonomy" id="9615"/>
    <lineage>
        <taxon>Eukaryota</taxon>
        <taxon>Metazoa</taxon>
        <taxon>Chordata</taxon>
        <taxon>Craniata</taxon>
        <taxon>Vertebrata</taxon>
        <taxon>Euteleostomi</taxon>
        <taxon>Mammalia</taxon>
        <taxon>Eutheria</taxon>
        <taxon>Laurasiatheria</taxon>
        <taxon>Carnivora</taxon>
        <taxon>Caniformia</taxon>
        <taxon>Canidae</taxon>
        <taxon>Canis</taxon>
    </lineage>
</organism>
<dbReference type="FunFam" id="3.40.30.10:FF:000047">
    <property type="entry name" value="Calsequestrin"/>
    <property type="match status" value="1"/>
</dbReference>
<keyword evidence="5" id="KW-0479">Metal-binding</keyword>
<keyword evidence="6" id="KW-0732">Signal</keyword>
<dbReference type="GO" id="GO:0014809">
    <property type="term" value="P:regulation of skeletal muscle contraction by regulation of release of sequestered calcium ion"/>
    <property type="evidence" value="ECO:0000318"/>
    <property type="project" value="GO_Central"/>
</dbReference>
<dbReference type="Pfam" id="PF01216">
    <property type="entry name" value="Calsequestrin"/>
    <property type="match status" value="2"/>
</dbReference>
<evidence type="ECO:0000256" key="19">
    <source>
        <dbReference type="SAM" id="MobiDB-lite"/>
    </source>
</evidence>
<evidence type="ECO:0000256" key="6">
    <source>
        <dbReference type="ARBA" id="ARBA00022729"/>
    </source>
</evidence>
<evidence type="ECO:0000256" key="3">
    <source>
        <dbReference type="ARBA" id="ARBA00004564"/>
    </source>
</evidence>
<dbReference type="Reactome" id="R-CFA-2672351">
    <property type="pathway name" value="Stimuli-sensing channels"/>
</dbReference>
<keyword evidence="7" id="KW-0256">Endoplasmic reticulum</keyword>
<dbReference type="CDD" id="cd03074">
    <property type="entry name" value="PDI_b'_Calsequestrin_C"/>
    <property type="match status" value="1"/>
</dbReference>
<dbReference type="GO" id="GO:0030018">
    <property type="term" value="C:Z disc"/>
    <property type="evidence" value="ECO:0000318"/>
    <property type="project" value="GO_Central"/>
</dbReference>
<reference evidence="20" key="3">
    <citation type="submission" date="2025-09" db="UniProtKB">
        <authorList>
            <consortium name="Ensembl"/>
        </authorList>
    </citation>
    <scope>IDENTIFICATION</scope>
    <source>
        <strain evidence="20">Boxer</strain>
    </source>
</reference>
<sequence>MDPRGQAVWTQEGGWCGPGRIVDVDPGGRVVWDLGGQVVLTWEGRWCGPGRTGGVDPGGAGWCGPGRAGGVGLPGPRRIGVGGGGLGQGLGAVLAQARAQGLTPGAETLTGEGPGPSALLRHLGSNPKVGAAFLTLPWKAGGRGGGGGDRPGAEPWSGHRGSHQGAAQSRGGGPGWGRRASGQSQPWDSARGLGGCPPVVGEADMGGVWPDSGSPHVPPHPPAPGVLRPQAQTPGCGGMRHARGGGGGRPGPGAVGSRPPPTPCPPGLTEEDSIYVFKGDEVIEYDGEFSADTLVEFLLDVLEDPVELIEGERELQAFENIEDEIKLIGYFKNKDSEHYKAFEDAAEEFHPYIPFFATFDSKVAKKLTLKLNEIDFYEAFMEEPVTIPDKPNSEEEIVSFVEEHRRSTLRKLKPESMYETWEDDMDGIHIVAFAEEADPGEGGSSTGAVWAGGEPGLVRAPHGGGSRERSGPGGRRRRQGSCPLTTQHSGSPQDGFEFLETLKAVAQDNTDNPDLSIIWIDPDDFPLLVPYWEKTFDIDLSAPQIGVVNVTDADSVWMEMDDEEDLPSAEELEDWLEDVLAGEINTEDDDEEEDDDDDDD</sequence>
<dbReference type="GO" id="GO:0033018">
    <property type="term" value="C:sarcoplasmic reticulum lumen"/>
    <property type="evidence" value="ECO:0000318"/>
    <property type="project" value="GO_Central"/>
</dbReference>
<evidence type="ECO:0000256" key="15">
    <source>
        <dbReference type="ARBA" id="ARBA00045967"/>
    </source>
</evidence>
<feature type="region of interest" description="Disordered" evidence="19">
    <location>
        <begin position="580"/>
        <end position="600"/>
    </location>
</feature>
<evidence type="ECO:0000256" key="2">
    <source>
        <dbReference type="ARBA" id="ARBA00004305"/>
    </source>
</evidence>
<dbReference type="Reactome" id="R-CFA-5578775">
    <property type="pathway name" value="Ion homeostasis"/>
</dbReference>
<feature type="compositionally biased region" description="Polar residues" evidence="19">
    <location>
        <begin position="482"/>
        <end position="492"/>
    </location>
</feature>
<feature type="compositionally biased region" description="Gly residues" evidence="19">
    <location>
        <begin position="244"/>
        <end position="254"/>
    </location>
</feature>
<evidence type="ECO:0000256" key="16">
    <source>
        <dbReference type="ARBA" id="ARBA00046160"/>
    </source>
</evidence>
<evidence type="ECO:0000313" key="20">
    <source>
        <dbReference type="Ensembl" id="ENSCAFP00845042863.1"/>
    </source>
</evidence>
<evidence type="ECO:0000256" key="18">
    <source>
        <dbReference type="RuleBase" id="RU000648"/>
    </source>
</evidence>
<name>A0A8I3SCS7_CANLF</name>
<evidence type="ECO:0000256" key="10">
    <source>
        <dbReference type="ARBA" id="ARBA00023128"/>
    </source>
</evidence>
<dbReference type="GO" id="GO:0033017">
    <property type="term" value="C:sarcoplasmic reticulum membrane"/>
    <property type="evidence" value="ECO:0007669"/>
    <property type="project" value="UniProtKB-SubCell"/>
</dbReference>
<comment type="function">
    <text evidence="16">Calsequestrin is a high-capacity, moderate affinity, calcium-binding protein and thus acts as an internal calcium store in muscle. Calcium ions are bound by clusters of acidic residues at the protein surface, especially at the interface between subunits. Can bind around 60 Ca(2+) ions. Regulates the release of lumenal Ca(2+) via the calcium release channel RYR2; this plays an important role in triggering muscle contraction. Plays a role in excitation-contraction coupling in the heart and in regulating the rate of heart beats.</text>
</comment>
<dbReference type="PANTHER" id="PTHR10033:SF14">
    <property type="entry name" value="CALSEQUESTRIN-1"/>
    <property type="match status" value="1"/>
</dbReference>
<reference evidence="20" key="2">
    <citation type="submission" date="2025-08" db="UniProtKB">
        <authorList>
            <consortium name="Ensembl"/>
        </authorList>
    </citation>
    <scope>IDENTIFICATION</scope>
    <source>
        <strain evidence="20">Boxer</strain>
    </source>
</reference>
<evidence type="ECO:0000256" key="8">
    <source>
        <dbReference type="ARBA" id="ARBA00022837"/>
    </source>
</evidence>
<keyword evidence="12" id="KW-0514">Muscle protein</keyword>
<evidence type="ECO:0000256" key="9">
    <source>
        <dbReference type="ARBA" id="ARBA00022951"/>
    </source>
</evidence>
<dbReference type="GO" id="GO:0005759">
    <property type="term" value="C:mitochondrial matrix"/>
    <property type="evidence" value="ECO:0007669"/>
    <property type="project" value="UniProtKB-SubCell"/>
</dbReference>
<evidence type="ECO:0000256" key="1">
    <source>
        <dbReference type="ARBA" id="ARBA00004240"/>
    </source>
</evidence>
<comment type="subcellular location">
    <subcellularLocation>
        <location evidence="1">Endoplasmic reticulum</location>
    </subcellularLocation>
    <subcellularLocation>
        <location evidence="2">Mitochondrion matrix</location>
    </subcellularLocation>
    <subcellularLocation>
        <location evidence="3">Sarcoplasmic reticulum lumen</location>
    </subcellularLocation>
    <subcellularLocation>
        <location evidence="14">Sarcoplasmic reticulum membrane</location>
        <topology evidence="14">Peripheral membrane protein</topology>
        <orientation evidence="14">Lumenal side</orientation>
    </subcellularLocation>
</comment>
<comment type="subunit">
    <text evidence="17">Monomer; increases in response to a depletion of intracellular calcium. Homodimer. Homotetramer and homopolymer. Can form linear homooligomers. Ca(2+) ions promote oligomerization. Interacts (via C-terminal end and preferentially with the monomeric form) with STIM1; this interaction increases in response to a depletion of intracellular calcium, decreases both STIM1 aggregation and clustering, interaction of STIM1 with ORAI1 and store-operated Ca(2+) entry (SOCE) activity. Interacts with ASPH and TRDN.</text>
</comment>
<dbReference type="PANTHER" id="PTHR10033">
    <property type="entry name" value="CALSEQUESTRIN"/>
    <property type="match status" value="1"/>
</dbReference>
<dbReference type="Proteomes" id="UP000805418">
    <property type="component" value="Chromosome 38"/>
</dbReference>
<dbReference type="AlphaFoldDB" id="A0A8I3SCS7"/>
<dbReference type="FunFam" id="3.40.30.10:FF:000033">
    <property type="entry name" value="Calsequestrin"/>
    <property type="match status" value="1"/>
</dbReference>
<dbReference type="InterPro" id="IPR036249">
    <property type="entry name" value="Thioredoxin-like_sf"/>
</dbReference>
<dbReference type="CDD" id="cd03066">
    <property type="entry name" value="PDI_b_Calsequestrin_middle"/>
    <property type="match status" value="1"/>
</dbReference>
<dbReference type="InterPro" id="IPR001393">
    <property type="entry name" value="Calsequestrin"/>
</dbReference>
<evidence type="ECO:0000313" key="21">
    <source>
        <dbReference type="Proteomes" id="UP000805418"/>
    </source>
</evidence>
<keyword evidence="9" id="KW-0703">Sarcoplasmic reticulum</keyword>
<dbReference type="InterPro" id="IPR041858">
    <property type="entry name" value="Calsequestrin_middle_dom"/>
</dbReference>
<keyword evidence="10" id="KW-0496">Mitochondrion</keyword>
<dbReference type="SUPFAM" id="SSF52833">
    <property type="entry name" value="Thioredoxin-like"/>
    <property type="match status" value="3"/>
</dbReference>
<keyword evidence="11" id="KW-0472">Membrane</keyword>
<protein>
    <recommendedName>
        <fullName evidence="18">Calsequestrin</fullName>
    </recommendedName>
</protein>
<proteinExistence type="inferred from homology"/>
<dbReference type="Gene3D" id="3.40.30.10">
    <property type="entry name" value="Glutaredoxin"/>
    <property type="match status" value="4"/>
</dbReference>
<keyword evidence="8 18" id="KW-0106">Calcium</keyword>
<dbReference type="InterPro" id="IPR018233">
    <property type="entry name" value="Calsequestrin_CS"/>
</dbReference>
<feature type="compositionally biased region" description="Acidic residues" evidence="19">
    <location>
        <begin position="585"/>
        <end position="600"/>
    </location>
</feature>
<evidence type="ECO:0000256" key="7">
    <source>
        <dbReference type="ARBA" id="ARBA00022824"/>
    </source>
</evidence>
<comment type="function">
    <text evidence="15">Calsequestrin is a high-capacity, moderate affinity, calcium-binding protein and thus acts as an internal calcium store in muscle. Calcium ions are bound by clusters of acidic residues at the protein surface, often at the interface between subunits. Can bind around 80 Ca(2+) ions. Regulates the release of lumenal Ca(2+) via the calcium release channel RYR1; this plays an important role in triggering muscle contraction. Negatively regulates store-operated Ca(2+) entry (SOCE) activity.</text>
</comment>
<dbReference type="GeneTree" id="ENSGT00390000019377"/>
<accession>A0A8I3SCS7</accession>
<evidence type="ECO:0000256" key="11">
    <source>
        <dbReference type="ARBA" id="ARBA00023136"/>
    </source>
</evidence>
<evidence type="ECO:0000256" key="14">
    <source>
        <dbReference type="ARBA" id="ARBA00037870"/>
    </source>
</evidence>
<evidence type="ECO:0000256" key="12">
    <source>
        <dbReference type="ARBA" id="ARBA00023179"/>
    </source>
</evidence>
<dbReference type="GO" id="GO:0005509">
    <property type="term" value="F:calcium ion binding"/>
    <property type="evidence" value="ECO:0000318"/>
    <property type="project" value="GO_Central"/>
</dbReference>
<keyword evidence="21" id="KW-1185">Reference proteome</keyword>
<evidence type="ECO:0000256" key="4">
    <source>
        <dbReference type="ARBA" id="ARBA00010987"/>
    </source>
</evidence>
<dbReference type="OrthoDB" id="10038131at2759"/>
<keyword evidence="13" id="KW-0325">Glycoprotein</keyword>
<evidence type="ECO:0000256" key="13">
    <source>
        <dbReference type="ARBA" id="ARBA00023180"/>
    </source>
</evidence>
<reference evidence="20" key="1">
    <citation type="submission" date="2020-03" db="EMBL/GenBank/DDBJ databases">
        <title>Long-read based genome assembly of a Labrador retriever dog.</title>
        <authorList>
            <person name="Eory L."/>
            <person name="Zhang W."/>
            <person name="Schoenebeck J."/>
        </authorList>
    </citation>
    <scope>NUCLEOTIDE SEQUENCE [LARGE SCALE GENOMIC DNA]</scope>
    <source>
        <strain evidence="20">Labrador retriever</strain>
    </source>
</reference>
<feature type="compositionally biased region" description="Gly residues" evidence="19">
    <location>
        <begin position="141"/>
        <end position="150"/>
    </location>
</feature>
<comment type="similarity">
    <text evidence="4 18">Belongs to the calsequestrin family.</text>
</comment>
<dbReference type="InterPro" id="IPR041860">
    <property type="entry name" value="Calsequestrin_C"/>
</dbReference>
<dbReference type="PRINTS" id="PR00312">
    <property type="entry name" value="CALSEQUESTRN"/>
</dbReference>
<feature type="region of interest" description="Disordered" evidence="19">
    <location>
        <begin position="140"/>
        <end position="267"/>
    </location>
</feature>
<dbReference type="PROSITE" id="PS00864">
    <property type="entry name" value="CALSEQUESTRIN_2"/>
    <property type="match status" value="1"/>
</dbReference>
<gene>
    <name evidence="20" type="primary">CASQ1</name>
</gene>
<evidence type="ECO:0000256" key="17">
    <source>
        <dbReference type="ARBA" id="ARBA00046647"/>
    </source>
</evidence>
<evidence type="ECO:0000256" key="5">
    <source>
        <dbReference type="ARBA" id="ARBA00022723"/>
    </source>
</evidence>
<feature type="region of interest" description="Disordered" evidence="19">
    <location>
        <begin position="438"/>
        <end position="494"/>
    </location>
</feature>
<dbReference type="Ensembl" id="ENSCAFT00845054528.1">
    <property type="protein sequence ID" value="ENSCAFP00845042863.1"/>
    <property type="gene ID" value="ENSCAFG00845030715.1"/>
</dbReference>